<dbReference type="EMBL" id="CP042913">
    <property type="protein sequence ID" value="QEG34832.1"/>
    <property type="molecule type" value="Genomic_DNA"/>
</dbReference>
<dbReference type="PROSITE" id="PS00018">
    <property type="entry name" value="EF_HAND_1"/>
    <property type="match status" value="1"/>
</dbReference>
<dbReference type="PANTHER" id="PTHR47281:SF1">
    <property type="entry name" value="OS09G0557700 PROTEIN"/>
    <property type="match status" value="1"/>
</dbReference>
<keyword evidence="3" id="KW-1185">Reference proteome</keyword>
<gene>
    <name evidence="2" type="ORF">Pr1d_21170</name>
</gene>
<dbReference type="InterPro" id="IPR018247">
    <property type="entry name" value="EF_Hand_1_Ca_BS"/>
</dbReference>
<accession>A0A5B9QBE5</accession>
<dbReference type="PROSITE" id="PS51549">
    <property type="entry name" value="DM13"/>
    <property type="match status" value="1"/>
</dbReference>
<protein>
    <submittedName>
        <fullName evidence="2">Electron transfer DM13</fullName>
    </submittedName>
</protein>
<evidence type="ECO:0000259" key="1">
    <source>
        <dbReference type="PROSITE" id="PS51549"/>
    </source>
</evidence>
<evidence type="ECO:0000313" key="2">
    <source>
        <dbReference type="EMBL" id="QEG34832.1"/>
    </source>
</evidence>
<reference evidence="2 3" key="1">
    <citation type="submission" date="2019-08" db="EMBL/GenBank/DDBJ databases">
        <title>Deep-cultivation of Planctomycetes and their phenomic and genomic characterization uncovers novel biology.</title>
        <authorList>
            <person name="Wiegand S."/>
            <person name="Jogler M."/>
            <person name="Boedeker C."/>
            <person name="Pinto D."/>
            <person name="Vollmers J."/>
            <person name="Rivas-Marin E."/>
            <person name="Kohn T."/>
            <person name="Peeters S.H."/>
            <person name="Heuer A."/>
            <person name="Rast P."/>
            <person name="Oberbeckmann S."/>
            <person name="Bunk B."/>
            <person name="Jeske O."/>
            <person name="Meyerdierks A."/>
            <person name="Storesund J.E."/>
            <person name="Kallscheuer N."/>
            <person name="Luecker S."/>
            <person name="Lage O.M."/>
            <person name="Pohl T."/>
            <person name="Merkel B.J."/>
            <person name="Hornburger P."/>
            <person name="Mueller R.-W."/>
            <person name="Bruemmer F."/>
            <person name="Labrenz M."/>
            <person name="Spormann A.M."/>
            <person name="Op den Camp H."/>
            <person name="Overmann J."/>
            <person name="Amann R."/>
            <person name="Jetten M.S.M."/>
            <person name="Mascher T."/>
            <person name="Medema M.H."/>
            <person name="Devos D.P."/>
            <person name="Kaster A.-K."/>
            <person name="Ovreas L."/>
            <person name="Rohde M."/>
            <person name="Galperin M.Y."/>
            <person name="Jogler C."/>
        </authorList>
    </citation>
    <scope>NUCLEOTIDE SEQUENCE [LARGE SCALE GENOMIC DNA]</scope>
    <source>
        <strain evidence="2 3">Pr1d</strain>
    </source>
</reference>
<organism evidence="2 3">
    <name type="scientific">Bythopirellula goksoeyrii</name>
    <dbReference type="NCBI Taxonomy" id="1400387"/>
    <lineage>
        <taxon>Bacteria</taxon>
        <taxon>Pseudomonadati</taxon>
        <taxon>Planctomycetota</taxon>
        <taxon>Planctomycetia</taxon>
        <taxon>Pirellulales</taxon>
        <taxon>Lacipirellulaceae</taxon>
        <taxon>Bythopirellula</taxon>
    </lineage>
</organism>
<dbReference type="RefSeq" id="WP_168205162.1">
    <property type="nucleotide sequence ID" value="NZ_CP042913.1"/>
</dbReference>
<dbReference type="KEGG" id="bgok:Pr1d_21170"/>
<dbReference type="InterPro" id="IPR045879">
    <property type="entry name" value="B561A"/>
</dbReference>
<feature type="domain" description="DM13" evidence="1">
    <location>
        <begin position="31"/>
        <end position="140"/>
    </location>
</feature>
<evidence type="ECO:0000313" key="3">
    <source>
        <dbReference type="Proteomes" id="UP000323917"/>
    </source>
</evidence>
<dbReference type="SMART" id="SM00686">
    <property type="entry name" value="DM13"/>
    <property type="match status" value="1"/>
</dbReference>
<sequence length="212" mass="22699">MRIILTSCFLLESIAFYALQVSDCQAQLTSPQIGWQAQLSELAHDVSGTVTILDEDSIQVDNFTYDGGGIVVKFYLGTEDSQSAFTMGTPIGFDLFGTSYDGTQAPLIYDLPTGNTLEGLNAISVWCVAANANFGSGTFAPVLTADFDEDGDVDGQDFLIWQRGEGSGVGLEDWQNQYGDATAGVLTVPEPSNMILTAMIVCVITLSRAMFS</sequence>
<dbReference type="AlphaFoldDB" id="A0A5B9QBE5"/>
<dbReference type="Proteomes" id="UP000323917">
    <property type="component" value="Chromosome"/>
</dbReference>
<dbReference type="PANTHER" id="PTHR47281">
    <property type="entry name" value="OS09G0557700 PROTEIN"/>
    <property type="match status" value="1"/>
</dbReference>
<dbReference type="Pfam" id="PF10517">
    <property type="entry name" value="DM13"/>
    <property type="match status" value="1"/>
</dbReference>
<proteinExistence type="predicted"/>
<dbReference type="InterPro" id="IPR019545">
    <property type="entry name" value="DM13_domain"/>
</dbReference>
<name>A0A5B9QBE5_9BACT</name>